<dbReference type="Proteomes" id="UP000053110">
    <property type="component" value="Unassembled WGS sequence"/>
</dbReference>
<accession>A0A656KM51</accession>
<proteinExistence type="predicted"/>
<feature type="signal peptide" evidence="1">
    <location>
        <begin position="1"/>
        <end position="18"/>
    </location>
</feature>
<dbReference type="OrthoDB" id="10508775at2759"/>
<evidence type="ECO:0000256" key="1">
    <source>
        <dbReference type="SAM" id="SignalP"/>
    </source>
</evidence>
<protein>
    <submittedName>
        <fullName evidence="2">Putative secreted effector protein</fullName>
    </submittedName>
</protein>
<keyword evidence="1" id="KW-0732">Signal</keyword>
<gene>
    <name evidence="2" type="ORF">BGT96224_E6018</name>
</gene>
<evidence type="ECO:0000313" key="2">
    <source>
        <dbReference type="EMBL" id="EPQ65370.1"/>
    </source>
</evidence>
<evidence type="ECO:0000313" key="3">
    <source>
        <dbReference type="Proteomes" id="UP000053110"/>
    </source>
</evidence>
<reference evidence="3" key="1">
    <citation type="journal article" date="2013" name="Nat. Genet.">
        <title>The wheat powdery mildew genome shows the unique evolution of an obligate biotroph.</title>
        <authorList>
            <person name="Wicker T."/>
            <person name="Oberhaensli S."/>
            <person name="Parlange F."/>
            <person name="Buchmann J.P."/>
            <person name="Shatalina M."/>
            <person name="Roffler S."/>
            <person name="Ben-David R."/>
            <person name="Dolezel J."/>
            <person name="Simkova H."/>
            <person name="Schulze-Lefert P."/>
            <person name="Spanu P.D."/>
            <person name="Bruggmann R."/>
            <person name="Amselem J."/>
            <person name="Quesneville H."/>
            <person name="Ver Loren van Themaat E."/>
            <person name="Paape T."/>
            <person name="Shimizu K.K."/>
            <person name="Keller B."/>
        </authorList>
    </citation>
    <scope>NUCLEOTIDE SEQUENCE [LARGE SCALE GENOMIC DNA]</scope>
    <source>
        <strain evidence="3">96224</strain>
    </source>
</reference>
<sequence length="101" mass="11295">MKLNIGLTTLAISSLVSAYCMKSILQPTLQPTLKPTFVESQEAILSEEYIPGKNHLEYCSKQKGDEPLDLLEINIDPIDPDLHQLGMNGTKLRYSDFCTSH</sequence>
<dbReference type="AlphaFoldDB" id="A0A656KM51"/>
<feature type="chain" id="PRO_5024921435" evidence="1">
    <location>
        <begin position="19"/>
        <end position="101"/>
    </location>
</feature>
<organism evidence="2 3">
    <name type="scientific">Blumeria graminis f. sp. tritici 96224</name>
    <dbReference type="NCBI Taxonomy" id="1268274"/>
    <lineage>
        <taxon>Eukaryota</taxon>
        <taxon>Fungi</taxon>
        <taxon>Dikarya</taxon>
        <taxon>Ascomycota</taxon>
        <taxon>Pezizomycotina</taxon>
        <taxon>Leotiomycetes</taxon>
        <taxon>Erysiphales</taxon>
        <taxon>Erysiphaceae</taxon>
        <taxon>Blumeria</taxon>
    </lineage>
</organism>
<name>A0A656KM51_BLUGR</name>
<dbReference type="EMBL" id="KE375028">
    <property type="protein sequence ID" value="EPQ65370.1"/>
    <property type="molecule type" value="Genomic_DNA"/>
</dbReference>